<dbReference type="InterPro" id="IPR001279">
    <property type="entry name" value="Metallo-B-lactamas"/>
</dbReference>
<dbReference type="AlphaFoldDB" id="A0A9P5P165"/>
<accession>A0A9P5P165</accession>
<protein>
    <submittedName>
        <fullName evidence="3">Beta-lactamase-like protein</fullName>
    </submittedName>
</protein>
<evidence type="ECO:0000313" key="4">
    <source>
        <dbReference type="Proteomes" id="UP000772434"/>
    </source>
</evidence>
<dbReference type="OrthoDB" id="17458at2759"/>
<dbReference type="Pfam" id="PF00753">
    <property type="entry name" value="Lactamase_B"/>
    <property type="match status" value="1"/>
</dbReference>
<dbReference type="SUPFAM" id="SSF56281">
    <property type="entry name" value="Metallo-hydrolase/oxidoreductase"/>
    <property type="match status" value="1"/>
</dbReference>
<keyword evidence="4" id="KW-1185">Reference proteome</keyword>
<evidence type="ECO:0000259" key="2">
    <source>
        <dbReference type="Pfam" id="PF17778"/>
    </source>
</evidence>
<feature type="domain" description="LACTB2 winged helix" evidence="2">
    <location>
        <begin position="133"/>
        <end position="175"/>
    </location>
</feature>
<dbReference type="EMBL" id="JADNRY010000686">
    <property type="protein sequence ID" value="KAF9029866.1"/>
    <property type="molecule type" value="Genomic_DNA"/>
</dbReference>
<comment type="caution">
    <text evidence="3">The sequence shown here is derived from an EMBL/GenBank/DDBJ whole genome shotgun (WGS) entry which is preliminary data.</text>
</comment>
<proteinExistence type="predicted"/>
<dbReference type="Gene3D" id="1.10.10.10">
    <property type="entry name" value="Winged helix-like DNA-binding domain superfamily/Winged helix DNA-binding domain"/>
    <property type="match status" value="1"/>
</dbReference>
<feature type="domain" description="Metallo-beta-lactamase" evidence="1">
    <location>
        <begin position="18"/>
        <end position="87"/>
    </location>
</feature>
<name>A0A9P5P165_9AGAR</name>
<dbReference type="Gene3D" id="3.60.15.10">
    <property type="entry name" value="Ribonuclease Z/Hydroxyacylglutathione hydrolase-like"/>
    <property type="match status" value="1"/>
</dbReference>
<dbReference type="InterPro" id="IPR050662">
    <property type="entry name" value="Sec-metab_biosynth-thioest"/>
</dbReference>
<sequence>MESLPPNSYTPASGGAAFHDLHDRQELATSSASLHVLHTPGHTRDSICLFVPEDRALYTADTVLGQGTAVFEDLKVYLSSLRKMMDYHGFNSYDLLYPGHGPLHRLEREAQVLEILQSTPPPSDDSLAKPNWTTWSIVSRIYQAYPESLWGPASYSITLHLNKLESDGIVKRLGGDDVHTSWGLNSKL</sequence>
<reference evidence="3" key="1">
    <citation type="submission" date="2020-11" db="EMBL/GenBank/DDBJ databases">
        <authorList>
            <consortium name="DOE Joint Genome Institute"/>
            <person name="Ahrendt S."/>
            <person name="Riley R."/>
            <person name="Andreopoulos W."/>
            <person name="Labutti K."/>
            <person name="Pangilinan J."/>
            <person name="Ruiz-Duenas F.J."/>
            <person name="Barrasa J.M."/>
            <person name="Sanchez-Garcia M."/>
            <person name="Camarero S."/>
            <person name="Miyauchi S."/>
            <person name="Serrano A."/>
            <person name="Linde D."/>
            <person name="Babiker R."/>
            <person name="Drula E."/>
            <person name="Ayuso-Fernandez I."/>
            <person name="Pacheco R."/>
            <person name="Padilla G."/>
            <person name="Ferreira P."/>
            <person name="Barriuso J."/>
            <person name="Kellner H."/>
            <person name="Castanera R."/>
            <person name="Alfaro M."/>
            <person name="Ramirez L."/>
            <person name="Pisabarro A.G."/>
            <person name="Kuo A."/>
            <person name="Tritt A."/>
            <person name="Lipzen A."/>
            <person name="He G."/>
            <person name="Yan M."/>
            <person name="Ng V."/>
            <person name="Cullen D."/>
            <person name="Martin F."/>
            <person name="Rosso M.-N."/>
            <person name="Henrissat B."/>
            <person name="Hibbett D."/>
            <person name="Martinez A.T."/>
            <person name="Grigoriev I.V."/>
        </authorList>
    </citation>
    <scope>NUCLEOTIDE SEQUENCE</scope>
    <source>
        <strain evidence="3">AH 40177</strain>
    </source>
</reference>
<dbReference type="InterPro" id="IPR036866">
    <property type="entry name" value="RibonucZ/Hydroxyglut_hydro"/>
</dbReference>
<gene>
    <name evidence="3" type="ORF">BDP27DRAFT_1349406</name>
</gene>
<dbReference type="Proteomes" id="UP000772434">
    <property type="component" value="Unassembled WGS sequence"/>
</dbReference>
<organism evidence="3 4">
    <name type="scientific">Rhodocollybia butyracea</name>
    <dbReference type="NCBI Taxonomy" id="206335"/>
    <lineage>
        <taxon>Eukaryota</taxon>
        <taxon>Fungi</taxon>
        <taxon>Dikarya</taxon>
        <taxon>Basidiomycota</taxon>
        <taxon>Agaricomycotina</taxon>
        <taxon>Agaricomycetes</taxon>
        <taxon>Agaricomycetidae</taxon>
        <taxon>Agaricales</taxon>
        <taxon>Marasmiineae</taxon>
        <taxon>Omphalotaceae</taxon>
        <taxon>Rhodocollybia</taxon>
    </lineage>
</organism>
<dbReference type="PANTHER" id="PTHR23131">
    <property type="entry name" value="ENDORIBONUCLEASE LACTB2"/>
    <property type="match status" value="1"/>
</dbReference>
<evidence type="ECO:0000313" key="3">
    <source>
        <dbReference type="EMBL" id="KAF9029866.1"/>
    </source>
</evidence>
<dbReference type="Pfam" id="PF17778">
    <property type="entry name" value="WHD_BLACT"/>
    <property type="match status" value="1"/>
</dbReference>
<dbReference type="InterPro" id="IPR036388">
    <property type="entry name" value="WH-like_DNA-bd_sf"/>
</dbReference>
<dbReference type="GO" id="GO:0044550">
    <property type="term" value="P:secondary metabolite biosynthetic process"/>
    <property type="evidence" value="ECO:0007669"/>
    <property type="project" value="TreeGrafter"/>
</dbReference>
<dbReference type="PANTHER" id="PTHR23131:SF0">
    <property type="entry name" value="ENDORIBONUCLEASE LACTB2"/>
    <property type="match status" value="1"/>
</dbReference>
<evidence type="ECO:0000259" key="1">
    <source>
        <dbReference type="Pfam" id="PF00753"/>
    </source>
</evidence>
<dbReference type="InterPro" id="IPR041516">
    <property type="entry name" value="LACTB2_WH"/>
</dbReference>